<feature type="compositionally biased region" description="Gly residues" evidence="1">
    <location>
        <begin position="79"/>
        <end position="90"/>
    </location>
</feature>
<feature type="region of interest" description="Disordered" evidence="1">
    <location>
        <begin position="39"/>
        <end position="126"/>
    </location>
</feature>
<proteinExistence type="predicted"/>
<comment type="caution">
    <text evidence="2">The sequence shown here is derived from an EMBL/GenBank/DDBJ whole genome shotgun (WGS) entry which is preliminary data.</text>
</comment>
<keyword evidence="3" id="KW-1185">Reference proteome</keyword>
<protein>
    <recommendedName>
        <fullName evidence="4">PepSY domain-containing protein</fullName>
    </recommendedName>
</protein>
<feature type="compositionally biased region" description="Polar residues" evidence="1">
    <location>
        <begin position="57"/>
        <end position="67"/>
    </location>
</feature>
<feature type="compositionally biased region" description="Low complexity" evidence="1">
    <location>
        <begin position="68"/>
        <end position="78"/>
    </location>
</feature>
<evidence type="ECO:0000313" key="2">
    <source>
        <dbReference type="EMBL" id="KZX10824.1"/>
    </source>
</evidence>
<gene>
    <name evidence="2" type="ORF">MBFIL_16060</name>
</gene>
<feature type="compositionally biased region" description="Low complexity" evidence="1">
    <location>
        <begin position="39"/>
        <end position="54"/>
    </location>
</feature>
<dbReference type="AlphaFoldDB" id="A0A165ZK85"/>
<dbReference type="RefSeq" id="WP_066973439.1">
    <property type="nucleotide sequence ID" value="NZ_LWMT01000263.1"/>
</dbReference>
<dbReference type="PATRIC" id="fig|55758.3.peg.1813"/>
<evidence type="ECO:0000256" key="1">
    <source>
        <dbReference type="SAM" id="MobiDB-lite"/>
    </source>
</evidence>
<sequence>MKNLNIIISIIIVLAIAAAVTAYGITNPDNNIFSSLDGYSPDSSSDSLDTGSADNGVGTNDTQSSNDGSGSEGVTTTGSGNGASGSGSSGNGTSASTHDGMSISEAKNIVNGKEKEHGFHAGTPSWDKASHLWFVPVLDENGTKVDTMSVDPKTKKTGRA</sequence>
<reference evidence="2 3" key="1">
    <citation type="submission" date="2016-04" db="EMBL/GenBank/DDBJ databases">
        <title>Genome sequence of Methanobrevibacter filiformis DSM 11501.</title>
        <authorList>
            <person name="Poehlein A."/>
            <person name="Seedorf H."/>
            <person name="Daniel R."/>
        </authorList>
    </citation>
    <scope>NUCLEOTIDE SEQUENCE [LARGE SCALE GENOMIC DNA]</scope>
    <source>
        <strain evidence="2 3">DSM 11501</strain>
    </source>
</reference>
<evidence type="ECO:0008006" key="4">
    <source>
        <dbReference type="Google" id="ProtNLM"/>
    </source>
</evidence>
<dbReference type="Proteomes" id="UP000077066">
    <property type="component" value="Unassembled WGS sequence"/>
</dbReference>
<name>A0A165ZK85_9EURY</name>
<organism evidence="2 3">
    <name type="scientific">Methanobrevibacter filiformis</name>
    <dbReference type="NCBI Taxonomy" id="55758"/>
    <lineage>
        <taxon>Archaea</taxon>
        <taxon>Methanobacteriati</taxon>
        <taxon>Methanobacteriota</taxon>
        <taxon>Methanomada group</taxon>
        <taxon>Methanobacteria</taxon>
        <taxon>Methanobacteriales</taxon>
        <taxon>Methanobacteriaceae</taxon>
        <taxon>Methanobrevibacter</taxon>
    </lineage>
</organism>
<dbReference type="EMBL" id="LWMT01000263">
    <property type="protein sequence ID" value="KZX10824.1"/>
    <property type="molecule type" value="Genomic_DNA"/>
</dbReference>
<accession>A0A165ZK85</accession>
<evidence type="ECO:0000313" key="3">
    <source>
        <dbReference type="Proteomes" id="UP000077066"/>
    </source>
</evidence>